<evidence type="ECO:0000259" key="1">
    <source>
        <dbReference type="PROSITE" id="PS51301"/>
    </source>
</evidence>
<dbReference type="InterPro" id="IPR018004">
    <property type="entry name" value="KilA/APSES_HTH"/>
</dbReference>
<proteinExistence type="predicted"/>
<gene>
    <name evidence="2" type="primary">315L</name>
</gene>
<dbReference type="PROSITE" id="PS51301">
    <property type="entry name" value="KILA_N"/>
    <property type="match status" value="1"/>
</dbReference>
<dbReference type="Pfam" id="PF10544">
    <property type="entry name" value="T5orf172"/>
    <property type="match status" value="1"/>
</dbReference>
<dbReference type="InterPro" id="IPR018306">
    <property type="entry name" value="Phage_T5_Orf172_DNA-bd"/>
</dbReference>
<feature type="domain" description="KilA-N" evidence="1">
    <location>
        <begin position="15"/>
        <end position="122"/>
    </location>
</feature>
<organism evidence="2">
    <name type="scientific">Anoplophora glabripennis</name>
    <name type="common">Asian longhorn beetle</name>
    <name type="synonym">Anoplophora nobilis</name>
    <dbReference type="NCBI Taxonomy" id="217634"/>
    <lineage>
        <taxon>Eukaryota</taxon>
        <taxon>Metazoa</taxon>
        <taxon>Ecdysozoa</taxon>
        <taxon>Arthropoda</taxon>
        <taxon>Hexapoda</taxon>
        <taxon>Insecta</taxon>
        <taxon>Pterygota</taxon>
        <taxon>Neoptera</taxon>
        <taxon>Endopterygota</taxon>
        <taxon>Coleoptera</taxon>
        <taxon>Polyphaga</taxon>
        <taxon>Cucujiformia</taxon>
        <taxon>Chrysomeloidea</taxon>
        <taxon>Cerambycidae</taxon>
        <taxon>Lamiinae</taxon>
        <taxon>Lamiini</taxon>
        <taxon>Anoplophora</taxon>
    </lineage>
</organism>
<name>V5GSQ5_ANOGL</name>
<protein>
    <submittedName>
        <fullName evidence="2">Putative KilA-N domain-containing protein</fullName>
    </submittedName>
</protein>
<sequence length="191" mass="22578">MKSLRDACPEQIQDQHWHGPHGDSKIIIDKDTGYFNATKLCQDGGKEFKYWLRNKRSKELMRYYVSESARGEKYPSSYYIHGNQYDIISGTYLHPTMLGEVIQWIWLSRTEENGGYVYIATTMKYGARNVYKVGYTKDPEQRLKEFNNYRANFDLFFYVDLTRVSSAKESETAVHQTLESYRVEKELNWIC</sequence>
<accession>V5GSQ5</accession>
<evidence type="ECO:0000313" key="2">
    <source>
        <dbReference type="EMBL" id="JAB63273.1"/>
    </source>
</evidence>
<dbReference type="AlphaFoldDB" id="V5GSQ5"/>
<reference evidence="2" key="1">
    <citation type="submission" date="2013-07" db="EMBL/GenBank/DDBJ databases">
        <title>Midgut Transcriptome Profiling of Anoplphora glabripennis, a Lignocellulose Degrading, Wood-Boring Cerambycid.</title>
        <authorList>
            <person name="Scully E.D."/>
            <person name="Hoover K."/>
            <person name="Carlson J.E."/>
            <person name="Tien M."/>
            <person name="Geib S.M."/>
        </authorList>
    </citation>
    <scope>NUCLEOTIDE SEQUENCE</scope>
</reference>
<dbReference type="InterPro" id="IPR017880">
    <property type="entry name" value="KilA_N"/>
</dbReference>
<dbReference type="EMBL" id="GALX01005193">
    <property type="protein sequence ID" value="JAB63273.1"/>
    <property type="molecule type" value="Transcribed_RNA"/>
</dbReference>
<dbReference type="Pfam" id="PF04383">
    <property type="entry name" value="KilA-N"/>
    <property type="match status" value="1"/>
</dbReference>